<sequence>MQAFLDSESVSSRSTYTVSFRTLCYVSNTTLSGLTGTVFAETTPTPQISESPNVIIGQAGYVFQDVTTEENNKFVEQAHSPVYYNGSSSTSPYNFTKTSTFSVSASASGSLSAGWGPINAAVGFNADTSLSESWQYQVTVNVPAKHYGWFDYGYYRDEWYGDYAYQNQYGEITSDDWITVYSPRSQEYQSHTAASAPSNP</sequence>
<evidence type="ECO:0000313" key="1">
    <source>
        <dbReference type="EMBL" id="UNO49967.1"/>
    </source>
</evidence>
<evidence type="ECO:0000313" key="2">
    <source>
        <dbReference type="Proteomes" id="UP000829401"/>
    </source>
</evidence>
<dbReference type="KEGG" id="aaco:K1I37_05590"/>
<keyword evidence="2" id="KW-1185">Reference proteome</keyword>
<dbReference type="Proteomes" id="UP000829401">
    <property type="component" value="Chromosome"/>
</dbReference>
<proteinExistence type="predicted"/>
<dbReference type="AlphaFoldDB" id="A0A9E6ZHX6"/>
<organism evidence="1 2">
    <name type="scientific">Alicyclobacillus acidoterrestris (strain ATCC 49025 / DSM 3922 / CIP 106132 / NCIMB 13137 / GD3B)</name>
    <dbReference type="NCBI Taxonomy" id="1356854"/>
    <lineage>
        <taxon>Bacteria</taxon>
        <taxon>Bacillati</taxon>
        <taxon>Bacillota</taxon>
        <taxon>Bacilli</taxon>
        <taxon>Bacillales</taxon>
        <taxon>Alicyclobacillaceae</taxon>
        <taxon>Alicyclobacillus</taxon>
    </lineage>
</organism>
<reference evidence="2" key="1">
    <citation type="journal article" date="2022" name="G3 (Bethesda)">
        <title>Unveiling the complete genome sequence of Alicyclobacillus acidoterrestris DSM 3922T, a taint-producing strain.</title>
        <authorList>
            <person name="Leonardo I.C."/>
            <person name="Barreto Crespo M.T."/>
            <person name="Gaspar F.B."/>
        </authorList>
    </citation>
    <scope>NUCLEOTIDE SEQUENCE [LARGE SCALE GENOMIC DNA]</scope>
    <source>
        <strain evidence="2">DSM 3922</strain>
    </source>
</reference>
<name>A0A9E6ZHX6_ALIAG</name>
<protein>
    <submittedName>
        <fullName evidence="1">Uncharacterized protein</fullName>
    </submittedName>
</protein>
<accession>A0A9E6ZHX6</accession>
<gene>
    <name evidence="1" type="ORF">K1I37_05590</name>
</gene>
<dbReference type="EMBL" id="CP080467">
    <property type="protein sequence ID" value="UNO49967.1"/>
    <property type="molecule type" value="Genomic_DNA"/>
</dbReference>